<feature type="domain" description="CFEM" evidence="10">
    <location>
        <begin position="1"/>
        <end position="74"/>
    </location>
</feature>
<evidence type="ECO:0000256" key="8">
    <source>
        <dbReference type="ARBA" id="ARBA00023288"/>
    </source>
</evidence>
<dbReference type="EMBL" id="KB446545">
    <property type="protein sequence ID" value="EME39382.1"/>
    <property type="molecule type" value="Genomic_DNA"/>
</dbReference>
<dbReference type="OrthoDB" id="3065412at2759"/>
<dbReference type="GO" id="GO:0005576">
    <property type="term" value="C:extracellular region"/>
    <property type="evidence" value="ECO:0007669"/>
    <property type="project" value="UniProtKB-SubCell"/>
</dbReference>
<keyword evidence="9" id="KW-0479">Metal-binding</keyword>
<feature type="disulfide bond" evidence="9">
    <location>
        <begin position="27"/>
        <end position="60"/>
    </location>
</feature>
<feature type="non-terminal residue" evidence="11">
    <location>
        <position position="1"/>
    </location>
</feature>
<comment type="subcellular location">
    <subcellularLocation>
        <location evidence="1">Membrane</location>
        <topology evidence="1">Lipid-anchor</topology>
        <topology evidence="1">GPI-anchor</topology>
    </subcellularLocation>
    <subcellularLocation>
        <location evidence="2">Secreted</location>
    </subcellularLocation>
</comment>
<keyword evidence="6" id="KW-0732">Signal</keyword>
<keyword evidence="5" id="KW-0472">Membrane</keyword>
<evidence type="ECO:0000256" key="7">
    <source>
        <dbReference type="ARBA" id="ARBA00023157"/>
    </source>
</evidence>
<feature type="non-terminal residue" evidence="11">
    <location>
        <position position="74"/>
    </location>
</feature>
<dbReference type="STRING" id="675120.M2XIV2"/>
<feature type="disulfide bond" evidence="9">
    <location>
        <begin position="18"/>
        <end position="25"/>
    </location>
</feature>
<reference evidence="12" key="1">
    <citation type="journal article" date="2012" name="PLoS Genet.">
        <title>The genomes of the fungal plant pathogens Cladosporium fulvum and Dothistroma septosporum reveal adaptation to different hosts and lifestyles but also signatures of common ancestry.</title>
        <authorList>
            <person name="de Wit P.J.G.M."/>
            <person name="van der Burgt A."/>
            <person name="Oekmen B."/>
            <person name="Stergiopoulos I."/>
            <person name="Abd-Elsalam K.A."/>
            <person name="Aerts A.L."/>
            <person name="Bahkali A.H."/>
            <person name="Beenen H.G."/>
            <person name="Chettri P."/>
            <person name="Cox M.P."/>
            <person name="Datema E."/>
            <person name="de Vries R.P."/>
            <person name="Dhillon B."/>
            <person name="Ganley A.R."/>
            <person name="Griffiths S.A."/>
            <person name="Guo Y."/>
            <person name="Hamelin R.C."/>
            <person name="Henrissat B."/>
            <person name="Kabir M.S."/>
            <person name="Jashni M.K."/>
            <person name="Kema G."/>
            <person name="Klaubauf S."/>
            <person name="Lapidus A."/>
            <person name="Levasseur A."/>
            <person name="Lindquist E."/>
            <person name="Mehrabi R."/>
            <person name="Ohm R.A."/>
            <person name="Owen T.J."/>
            <person name="Salamov A."/>
            <person name="Schwelm A."/>
            <person name="Schijlen E."/>
            <person name="Sun H."/>
            <person name="van den Burg H.A."/>
            <person name="van Ham R.C.H.J."/>
            <person name="Zhang S."/>
            <person name="Goodwin S.B."/>
            <person name="Grigoriev I.V."/>
            <person name="Collemare J."/>
            <person name="Bradshaw R.E."/>
        </authorList>
    </citation>
    <scope>NUCLEOTIDE SEQUENCE [LARGE SCALE GENOMIC DNA]</scope>
    <source>
        <strain evidence="12">NZE10 / CBS 128990</strain>
    </source>
</reference>
<evidence type="ECO:0000256" key="2">
    <source>
        <dbReference type="ARBA" id="ARBA00004613"/>
    </source>
</evidence>
<feature type="binding site" description="axial binding residue" evidence="9">
    <location>
        <position position="22"/>
    </location>
    <ligand>
        <name>heme</name>
        <dbReference type="ChEBI" id="CHEBI:30413"/>
    </ligand>
    <ligandPart>
        <name>Fe</name>
        <dbReference type="ChEBI" id="CHEBI:18248"/>
    </ligandPart>
</feature>
<keyword evidence="5" id="KW-0336">GPI-anchor</keyword>
<dbReference type="Pfam" id="PF05730">
    <property type="entry name" value="CFEM"/>
    <property type="match status" value="1"/>
</dbReference>
<dbReference type="eggNOG" id="ENOG502SFDE">
    <property type="taxonomic scope" value="Eukaryota"/>
</dbReference>
<evidence type="ECO:0000259" key="10">
    <source>
        <dbReference type="PROSITE" id="PS52012"/>
    </source>
</evidence>
<comment type="similarity">
    <text evidence="3">Belongs to the RBT5 family.</text>
</comment>
<dbReference type="PROSITE" id="PS52012">
    <property type="entry name" value="CFEM"/>
    <property type="match status" value="1"/>
</dbReference>
<sequence length="74" mass="7442">IPGLPSCAQSCITNYGGCNQVDVKCICTNTSLLETLSCCVSQKCDAAGTAAVIKFADSLCGSFGVTTLPTAATC</sequence>
<evidence type="ECO:0000313" key="11">
    <source>
        <dbReference type="EMBL" id="EME39382.1"/>
    </source>
</evidence>
<dbReference type="GO" id="GO:0046872">
    <property type="term" value="F:metal ion binding"/>
    <property type="evidence" value="ECO:0007669"/>
    <property type="project" value="UniProtKB-UniRule"/>
</dbReference>
<evidence type="ECO:0000256" key="9">
    <source>
        <dbReference type="PROSITE-ProRule" id="PRU01356"/>
    </source>
</evidence>
<dbReference type="OMA" id="KCICTNT"/>
<keyword evidence="4" id="KW-0964">Secreted</keyword>
<proteinExistence type="inferred from homology"/>
<organism evidence="11 12">
    <name type="scientific">Dothistroma septosporum (strain NZE10 / CBS 128990)</name>
    <name type="common">Red band needle blight fungus</name>
    <name type="synonym">Mycosphaerella pini</name>
    <dbReference type="NCBI Taxonomy" id="675120"/>
    <lineage>
        <taxon>Eukaryota</taxon>
        <taxon>Fungi</taxon>
        <taxon>Dikarya</taxon>
        <taxon>Ascomycota</taxon>
        <taxon>Pezizomycotina</taxon>
        <taxon>Dothideomycetes</taxon>
        <taxon>Dothideomycetidae</taxon>
        <taxon>Mycosphaerellales</taxon>
        <taxon>Mycosphaerellaceae</taxon>
        <taxon>Dothistroma</taxon>
    </lineage>
</organism>
<keyword evidence="12" id="KW-1185">Reference proteome</keyword>
<dbReference type="HOGENOM" id="CLU_2475052_0_0_1"/>
<gene>
    <name evidence="11" type="ORF">DOTSEDRAFT_107276</name>
</gene>
<dbReference type="Proteomes" id="UP000016933">
    <property type="component" value="Unassembled WGS sequence"/>
</dbReference>
<accession>M2XIV2</accession>
<evidence type="ECO:0000256" key="5">
    <source>
        <dbReference type="ARBA" id="ARBA00022622"/>
    </source>
</evidence>
<keyword evidence="5" id="KW-0325">Glycoprotein</keyword>
<keyword evidence="9" id="KW-0349">Heme</keyword>
<dbReference type="GO" id="GO:0098552">
    <property type="term" value="C:side of membrane"/>
    <property type="evidence" value="ECO:0007669"/>
    <property type="project" value="UniProtKB-KW"/>
</dbReference>
<evidence type="ECO:0000256" key="6">
    <source>
        <dbReference type="ARBA" id="ARBA00022729"/>
    </source>
</evidence>
<reference evidence="11 12" key="2">
    <citation type="journal article" date="2012" name="PLoS Pathog.">
        <title>Diverse lifestyles and strategies of plant pathogenesis encoded in the genomes of eighteen Dothideomycetes fungi.</title>
        <authorList>
            <person name="Ohm R.A."/>
            <person name="Feau N."/>
            <person name="Henrissat B."/>
            <person name="Schoch C.L."/>
            <person name="Horwitz B.A."/>
            <person name="Barry K.W."/>
            <person name="Condon B.J."/>
            <person name="Copeland A.C."/>
            <person name="Dhillon B."/>
            <person name="Glaser F."/>
            <person name="Hesse C.N."/>
            <person name="Kosti I."/>
            <person name="LaButti K."/>
            <person name="Lindquist E.A."/>
            <person name="Lucas S."/>
            <person name="Salamov A.A."/>
            <person name="Bradshaw R.E."/>
            <person name="Ciuffetti L."/>
            <person name="Hamelin R.C."/>
            <person name="Kema G.H.J."/>
            <person name="Lawrence C."/>
            <person name="Scott J.A."/>
            <person name="Spatafora J.W."/>
            <person name="Turgeon B.G."/>
            <person name="de Wit P.J.G.M."/>
            <person name="Zhong S."/>
            <person name="Goodwin S.B."/>
            <person name="Grigoriev I.V."/>
        </authorList>
    </citation>
    <scope>NUCLEOTIDE SEQUENCE [LARGE SCALE GENOMIC DNA]</scope>
    <source>
        <strain evidence="12">NZE10 / CBS 128990</strain>
    </source>
</reference>
<evidence type="ECO:0000256" key="3">
    <source>
        <dbReference type="ARBA" id="ARBA00010031"/>
    </source>
</evidence>
<evidence type="ECO:0000256" key="4">
    <source>
        <dbReference type="ARBA" id="ARBA00022525"/>
    </source>
</evidence>
<protein>
    <recommendedName>
        <fullName evidence="10">CFEM domain-containing protein</fullName>
    </recommendedName>
</protein>
<evidence type="ECO:0000256" key="1">
    <source>
        <dbReference type="ARBA" id="ARBA00004589"/>
    </source>
</evidence>
<evidence type="ECO:0000313" key="12">
    <source>
        <dbReference type="Proteomes" id="UP000016933"/>
    </source>
</evidence>
<dbReference type="AlphaFoldDB" id="M2XIV2"/>
<comment type="caution">
    <text evidence="9">Lacks conserved residue(s) required for the propagation of feature annotation.</text>
</comment>
<keyword evidence="9" id="KW-0408">Iron</keyword>
<name>M2XIV2_DOTSN</name>
<keyword evidence="7 9" id="KW-1015">Disulfide bond</keyword>
<keyword evidence="8" id="KW-0449">Lipoprotein</keyword>
<dbReference type="InterPro" id="IPR008427">
    <property type="entry name" value="Extracellular_membr_CFEM_dom"/>
</dbReference>